<evidence type="ECO:0000313" key="3">
    <source>
        <dbReference type="Proteomes" id="UP000281553"/>
    </source>
</evidence>
<feature type="region of interest" description="Disordered" evidence="1">
    <location>
        <begin position="57"/>
        <end position="86"/>
    </location>
</feature>
<dbReference type="EMBL" id="UYRU01058076">
    <property type="protein sequence ID" value="VDN14032.1"/>
    <property type="molecule type" value="Genomic_DNA"/>
</dbReference>
<feature type="compositionally biased region" description="Basic residues" evidence="1">
    <location>
        <begin position="76"/>
        <end position="86"/>
    </location>
</feature>
<accession>A0A3P7P0Y5</accession>
<reference evidence="2 3" key="1">
    <citation type="submission" date="2018-11" db="EMBL/GenBank/DDBJ databases">
        <authorList>
            <consortium name="Pathogen Informatics"/>
        </authorList>
    </citation>
    <scope>NUCLEOTIDE SEQUENCE [LARGE SCALE GENOMIC DNA]</scope>
</reference>
<sequence length="86" mass="10032">MFPHLHTLAQHGVFYPLDNPVQRVPKYRMETLITVLTLRRLDKDNFAPEEVEEAKVAAERRREEEEAARATEEVKKAKKMKKAATK</sequence>
<dbReference type="Proteomes" id="UP000281553">
    <property type="component" value="Unassembled WGS sequence"/>
</dbReference>
<evidence type="ECO:0000256" key="1">
    <source>
        <dbReference type="SAM" id="MobiDB-lite"/>
    </source>
</evidence>
<organism evidence="2 3">
    <name type="scientific">Dibothriocephalus latus</name>
    <name type="common">Fish tapeworm</name>
    <name type="synonym">Diphyllobothrium latum</name>
    <dbReference type="NCBI Taxonomy" id="60516"/>
    <lineage>
        <taxon>Eukaryota</taxon>
        <taxon>Metazoa</taxon>
        <taxon>Spiralia</taxon>
        <taxon>Lophotrochozoa</taxon>
        <taxon>Platyhelminthes</taxon>
        <taxon>Cestoda</taxon>
        <taxon>Eucestoda</taxon>
        <taxon>Diphyllobothriidea</taxon>
        <taxon>Diphyllobothriidae</taxon>
        <taxon>Dibothriocephalus</taxon>
    </lineage>
</organism>
<evidence type="ECO:0000313" key="2">
    <source>
        <dbReference type="EMBL" id="VDN14032.1"/>
    </source>
</evidence>
<dbReference type="AlphaFoldDB" id="A0A3P7P0Y5"/>
<proteinExistence type="predicted"/>
<name>A0A3P7P0Y5_DIBLA</name>
<feature type="compositionally biased region" description="Basic and acidic residues" evidence="1">
    <location>
        <begin position="57"/>
        <end position="75"/>
    </location>
</feature>
<dbReference type="OrthoDB" id="271226at2759"/>
<protein>
    <submittedName>
        <fullName evidence="2">Uncharacterized protein</fullName>
    </submittedName>
</protein>
<keyword evidence="3" id="KW-1185">Reference proteome</keyword>
<gene>
    <name evidence="2" type="ORF">DILT_LOCUS9863</name>
</gene>